<reference evidence="2" key="1">
    <citation type="submission" date="2021-01" db="EMBL/GenBank/DDBJ databases">
        <authorList>
            <person name="Corre E."/>
            <person name="Pelletier E."/>
            <person name="Niang G."/>
            <person name="Scheremetjew M."/>
            <person name="Finn R."/>
            <person name="Kale V."/>
            <person name="Holt S."/>
            <person name="Cochrane G."/>
            <person name="Meng A."/>
            <person name="Brown T."/>
            <person name="Cohen L."/>
        </authorList>
    </citation>
    <scope>NUCLEOTIDE SEQUENCE</scope>
    <source>
        <strain evidence="2">CCMP3328</strain>
    </source>
</reference>
<evidence type="ECO:0000313" key="4">
    <source>
        <dbReference type="EMBL" id="CAD8336585.1"/>
    </source>
</evidence>
<name>A0A6T6GKJ5_9STRA</name>
<gene>
    <name evidence="2" type="ORF">CAUS1442_LOCUS8711</name>
    <name evidence="3" type="ORF">CAUS1442_LOCUS8712</name>
    <name evidence="4" type="ORF">CAUS1442_LOCUS8713</name>
</gene>
<organism evidence="2">
    <name type="scientific">Craspedostauros australis</name>
    <dbReference type="NCBI Taxonomy" id="1486917"/>
    <lineage>
        <taxon>Eukaryota</taxon>
        <taxon>Sar</taxon>
        <taxon>Stramenopiles</taxon>
        <taxon>Ochrophyta</taxon>
        <taxon>Bacillariophyta</taxon>
        <taxon>Bacillariophyceae</taxon>
        <taxon>Bacillariophycidae</taxon>
        <taxon>Naviculales</taxon>
        <taxon>Naviculaceae</taxon>
        <taxon>Craspedostauros</taxon>
    </lineage>
</organism>
<accession>A0A6T6GKJ5</accession>
<dbReference type="Pfam" id="PF20710">
    <property type="entry name" value="DUF6824"/>
    <property type="match status" value="1"/>
</dbReference>
<evidence type="ECO:0000259" key="1">
    <source>
        <dbReference type="Pfam" id="PF20710"/>
    </source>
</evidence>
<dbReference type="InterPro" id="IPR049227">
    <property type="entry name" value="DUF6824"/>
</dbReference>
<sequence length="226" mass="26617">MYVQPSYSKRRARGLSLQHHRCMRRRNMRAGRLGGVYDYPHVQQHDVLFARGNLVKYHPGNVRYRSILESFNAAFLRTTKSAERHDIASAALWNVVQSCGCCNIRLLRECKDAGNQDHDSWLQTGEGNRYQYFHRGNKTTVWEEIPWDVAITKVKKVMRGNKDLPRFHHENVRQDEQDVIGHPRMHMEPINPQIHQDYGPAENQARLAQDDPMRNIYDRWQLDGER</sequence>
<evidence type="ECO:0000313" key="3">
    <source>
        <dbReference type="EMBL" id="CAD8336584.1"/>
    </source>
</evidence>
<dbReference type="EMBL" id="HBEF01013917">
    <property type="protein sequence ID" value="CAD8336583.1"/>
    <property type="molecule type" value="Transcribed_RNA"/>
</dbReference>
<dbReference type="AlphaFoldDB" id="A0A6T6GKJ5"/>
<proteinExistence type="predicted"/>
<feature type="domain" description="DUF6824" evidence="1">
    <location>
        <begin position="46"/>
        <end position="136"/>
    </location>
</feature>
<evidence type="ECO:0000313" key="2">
    <source>
        <dbReference type="EMBL" id="CAD8336583.1"/>
    </source>
</evidence>
<dbReference type="EMBL" id="HBEF01013918">
    <property type="protein sequence ID" value="CAD8336584.1"/>
    <property type="molecule type" value="Transcribed_RNA"/>
</dbReference>
<protein>
    <recommendedName>
        <fullName evidence="1">DUF6824 domain-containing protein</fullName>
    </recommendedName>
</protein>
<dbReference type="EMBL" id="HBEF01013919">
    <property type="protein sequence ID" value="CAD8336585.1"/>
    <property type="molecule type" value="Transcribed_RNA"/>
</dbReference>